<organism evidence="2 3">
    <name type="scientific">Cellulomonas algicola</name>
    <dbReference type="NCBI Taxonomy" id="2071633"/>
    <lineage>
        <taxon>Bacteria</taxon>
        <taxon>Bacillati</taxon>
        <taxon>Actinomycetota</taxon>
        <taxon>Actinomycetes</taxon>
        <taxon>Micrococcales</taxon>
        <taxon>Cellulomonadaceae</taxon>
        <taxon>Cellulomonas</taxon>
    </lineage>
</organism>
<sequence length="55" mass="5838">MELVIGVIVVVGIILLIGRLADRIENRSFVGWLVLYLVGGGLTIMLFAGARSVGP</sequence>
<proteinExistence type="predicted"/>
<comment type="caution">
    <text evidence="2">The sequence shown here is derived from an EMBL/GenBank/DDBJ whole genome shotgun (WGS) entry which is preliminary data.</text>
</comment>
<keyword evidence="1" id="KW-1133">Transmembrane helix</keyword>
<dbReference type="RefSeq" id="WP_160142880.1">
    <property type="nucleotide sequence ID" value="NZ_BHYL01000148.1"/>
</dbReference>
<evidence type="ECO:0000256" key="1">
    <source>
        <dbReference type="SAM" id="Phobius"/>
    </source>
</evidence>
<keyword evidence="3" id="KW-1185">Reference proteome</keyword>
<dbReference type="Proteomes" id="UP000288246">
    <property type="component" value="Unassembled WGS sequence"/>
</dbReference>
<dbReference type="AlphaFoldDB" id="A0A401V0P3"/>
<evidence type="ECO:0000313" key="2">
    <source>
        <dbReference type="EMBL" id="GCD20420.1"/>
    </source>
</evidence>
<accession>A0A401V0P3</accession>
<protein>
    <submittedName>
        <fullName evidence="2">Uncharacterized protein</fullName>
    </submittedName>
</protein>
<evidence type="ECO:0000313" key="3">
    <source>
        <dbReference type="Proteomes" id="UP000288246"/>
    </source>
</evidence>
<keyword evidence="1" id="KW-0472">Membrane</keyword>
<reference evidence="2 3" key="1">
    <citation type="submission" date="2018-11" db="EMBL/GenBank/DDBJ databases">
        <title>Draft genome sequence of Cellulomonas takizawaensis strain TKZ-21.</title>
        <authorList>
            <person name="Yamamura H."/>
            <person name="Hayashi T."/>
            <person name="Hamada M."/>
            <person name="Serisawa Y."/>
            <person name="Matsuyama K."/>
            <person name="Nakagawa Y."/>
            <person name="Otoguro M."/>
            <person name="Yanagida F."/>
            <person name="Hayakawa M."/>
        </authorList>
    </citation>
    <scope>NUCLEOTIDE SEQUENCE [LARGE SCALE GENOMIC DNA]</scope>
    <source>
        <strain evidence="2 3">TKZ-21</strain>
    </source>
</reference>
<feature type="transmembrane region" description="Helical" evidence="1">
    <location>
        <begin position="29"/>
        <end position="50"/>
    </location>
</feature>
<gene>
    <name evidence="2" type="ORF">CTKZ_19820</name>
</gene>
<name>A0A401V0P3_9CELL</name>
<feature type="transmembrane region" description="Helical" evidence="1">
    <location>
        <begin position="6"/>
        <end position="22"/>
    </location>
</feature>
<dbReference type="EMBL" id="BHYL01000148">
    <property type="protein sequence ID" value="GCD20420.1"/>
    <property type="molecule type" value="Genomic_DNA"/>
</dbReference>
<keyword evidence="1" id="KW-0812">Transmembrane</keyword>